<evidence type="ECO:0000313" key="10">
    <source>
        <dbReference type="Proteomes" id="UP000001593"/>
    </source>
</evidence>
<dbReference type="Gene3D" id="3.40.50.150">
    <property type="entry name" value="Vaccinia Virus protein VP39"/>
    <property type="match status" value="1"/>
</dbReference>
<keyword evidence="3 6" id="KW-0808">Transferase</keyword>
<protein>
    <recommendedName>
        <fullName evidence="8">SAM-dependent MTase RsmB/NOP-type domain-containing protein</fullName>
    </recommendedName>
</protein>
<feature type="binding site" evidence="6">
    <location>
        <position position="303"/>
    </location>
    <ligand>
        <name>S-adenosyl-L-methionine</name>
        <dbReference type="ChEBI" id="CHEBI:59789"/>
    </ligand>
</feature>
<evidence type="ECO:0000256" key="7">
    <source>
        <dbReference type="SAM" id="SignalP"/>
    </source>
</evidence>
<dbReference type="GO" id="GO:0008173">
    <property type="term" value="F:RNA methyltransferase activity"/>
    <property type="evidence" value="ECO:0007669"/>
    <property type="project" value="InterPro"/>
</dbReference>
<evidence type="ECO:0000259" key="8">
    <source>
        <dbReference type="PROSITE" id="PS51686"/>
    </source>
</evidence>
<keyword evidence="10" id="KW-1185">Reference proteome</keyword>
<sequence>MRFQVTIALLILAMVARAQGVSEGDSRLGDMLHNRFMATSGCVRWSRRKGCVVQFAEKRAKTTPGESEVQGFDRLLSCLGQPPLFTTVRVNTLLVTISEAKEQLEQALLKQYSERERPCLEVTVHHSLPDVLVIKGSGPHLDLPKHTKQIIVDTHCGTAVLRGADVFAPGVIGAHPGIQSEDDVSVFADLDKQCRRGCSKPYNGSTLFVGNGKAVMSRSDIFCTNGKLSGIAVRMCQPLYDCPSLSGVLTDVLFLQNLPSAVVGHILGPQSGESVLDMCAAPGGKTCHIAALMKNKGLIVAFDKSQPKIQKIIANCEMQKVSIVKTHVIDASKALDTKAAPSSRDVSTTSPPYPPEAFDRILLDAPCSALGQRPQSVVHMKLKELQSFPKLQRKIFSSAVGLLRPGGTLVYSTCTITPEENEKQVAWALRSFPGLRLVPQVPHLGGPGFPDCGLSDHDRGLVQRFDPTRSSVEPCCDVDTIGFFIAKFVKS</sequence>
<dbReference type="EMBL" id="DS469638">
    <property type="protein sequence ID" value="EDO37813.1"/>
    <property type="molecule type" value="Genomic_DNA"/>
</dbReference>
<dbReference type="PANTHER" id="PTHR22807">
    <property type="entry name" value="NOP2 YEAST -RELATED NOL1/NOP2/FMU SUN DOMAIN-CONTAINING"/>
    <property type="match status" value="1"/>
</dbReference>
<dbReference type="InterPro" id="IPR036974">
    <property type="entry name" value="PUA_sf"/>
</dbReference>
<dbReference type="InterPro" id="IPR001678">
    <property type="entry name" value="MeTrfase_RsmB-F_NOP2_dom"/>
</dbReference>
<evidence type="ECO:0000256" key="6">
    <source>
        <dbReference type="PROSITE-ProRule" id="PRU01023"/>
    </source>
</evidence>
<dbReference type="GO" id="GO:0001510">
    <property type="term" value="P:RNA methylation"/>
    <property type="evidence" value="ECO:0000318"/>
    <property type="project" value="GO_Central"/>
</dbReference>
<feature type="binding site" evidence="6">
    <location>
        <position position="364"/>
    </location>
    <ligand>
        <name>S-adenosyl-L-methionine</name>
        <dbReference type="ChEBI" id="CHEBI:59789"/>
    </ligand>
</feature>
<dbReference type="Proteomes" id="UP000001593">
    <property type="component" value="Unassembled WGS sequence"/>
</dbReference>
<dbReference type="Pfam" id="PF01472">
    <property type="entry name" value="PUA"/>
    <property type="match status" value="1"/>
</dbReference>
<dbReference type="InParanoid" id="A7SEM2"/>
<keyword evidence="5 6" id="KW-0694">RNA-binding</keyword>
<feature type="binding site" evidence="6">
    <location>
        <begin position="279"/>
        <end position="285"/>
    </location>
    <ligand>
        <name>S-adenosyl-L-methionine</name>
        <dbReference type="ChEBI" id="CHEBI:59789"/>
    </ligand>
</feature>
<dbReference type="SUPFAM" id="SSF53335">
    <property type="entry name" value="S-adenosyl-L-methionine-dependent methyltransferases"/>
    <property type="match status" value="1"/>
</dbReference>
<dbReference type="InterPro" id="IPR002478">
    <property type="entry name" value="PUA"/>
</dbReference>
<dbReference type="GO" id="GO:0003723">
    <property type="term" value="F:RNA binding"/>
    <property type="evidence" value="ECO:0007669"/>
    <property type="project" value="UniProtKB-UniRule"/>
</dbReference>
<evidence type="ECO:0000256" key="4">
    <source>
        <dbReference type="ARBA" id="ARBA00022691"/>
    </source>
</evidence>
<dbReference type="HOGENOM" id="CLU_005316_1_0_1"/>
<reference evidence="9 10" key="1">
    <citation type="journal article" date="2007" name="Science">
        <title>Sea anemone genome reveals ancestral eumetazoan gene repertoire and genomic organization.</title>
        <authorList>
            <person name="Putnam N.H."/>
            <person name="Srivastava M."/>
            <person name="Hellsten U."/>
            <person name="Dirks B."/>
            <person name="Chapman J."/>
            <person name="Salamov A."/>
            <person name="Terry A."/>
            <person name="Shapiro H."/>
            <person name="Lindquist E."/>
            <person name="Kapitonov V.V."/>
            <person name="Jurka J."/>
            <person name="Genikhovich G."/>
            <person name="Grigoriev I.V."/>
            <person name="Lucas S.M."/>
            <person name="Steele R.E."/>
            <person name="Finnerty J.R."/>
            <person name="Technau U."/>
            <person name="Martindale M.Q."/>
            <person name="Rokhsar D.S."/>
        </authorList>
    </citation>
    <scope>NUCLEOTIDE SEQUENCE [LARGE SCALE GENOMIC DNA]</scope>
    <source>
        <strain evidence="10">CH2 X CH6</strain>
    </source>
</reference>
<dbReference type="Gene3D" id="2.30.130.10">
    <property type="entry name" value="PUA domain"/>
    <property type="match status" value="1"/>
</dbReference>
<dbReference type="PROSITE" id="PS51686">
    <property type="entry name" value="SAM_MT_RSMB_NOP"/>
    <property type="match status" value="1"/>
</dbReference>
<keyword evidence="4 6" id="KW-0949">S-adenosyl-L-methionine</keyword>
<dbReference type="PhylomeDB" id="A7SEM2"/>
<dbReference type="AlphaFoldDB" id="A7SEM2"/>
<dbReference type="InterPro" id="IPR023267">
    <property type="entry name" value="RCMT"/>
</dbReference>
<dbReference type="CDD" id="cd02440">
    <property type="entry name" value="AdoMet_MTases"/>
    <property type="match status" value="1"/>
</dbReference>
<organism evidence="9 10">
    <name type="scientific">Nematostella vectensis</name>
    <name type="common">Starlet sea anemone</name>
    <dbReference type="NCBI Taxonomy" id="45351"/>
    <lineage>
        <taxon>Eukaryota</taxon>
        <taxon>Metazoa</taxon>
        <taxon>Cnidaria</taxon>
        <taxon>Anthozoa</taxon>
        <taxon>Hexacorallia</taxon>
        <taxon>Actiniaria</taxon>
        <taxon>Edwardsiidae</taxon>
        <taxon>Nematostella</taxon>
    </lineage>
</organism>
<name>A7SEM2_NEMVE</name>
<comment type="similarity">
    <text evidence="1 6">Belongs to the class I-like SAM-binding methyltransferase superfamily. RsmB/NOP family.</text>
</comment>
<evidence type="ECO:0000313" key="9">
    <source>
        <dbReference type="EMBL" id="EDO37813.1"/>
    </source>
</evidence>
<accession>A7SEM2</accession>
<dbReference type="PROSITE" id="PS50890">
    <property type="entry name" value="PUA"/>
    <property type="match status" value="1"/>
</dbReference>
<gene>
    <name evidence="9" type="ORF">NEMVEDRAFT_v1g211081</name>
</gene>
<keyword evidence="7" id="KW-0732">Signal</keyword>
<evidence type="ECO:0000256" key="5">
    <source>
        <dbReference type="ARBA" id="ARBA00022884"/>
    </source>
</evidence>
<keyword evidence="2 6" id="KW-0489">Methyltransferase</keyword>
<evidence type="ECO:0000256" key="1">
    <source>
        <dbReference type="ARBA" id="ARBA00007494"/>
    </source>
</evidence>
<evidence type="ECO:0000256" key="2">
    <source>
        <dbReference type="ARBA" id="ARBA00022603"/>
    </source>
</evidence>
<dbReference type="OMA" id="YQGAMLY"/>
<dbReference type="CDD" id="cd21150">
    <property type="entry name" value="PUA_NSun6-like"/>
    <property type="match status" value="1"/>
</dbReference>
<dbReference type="InterPro" id="IPR049560">
    <property type="entry name" value="MeTrfase_RsmB-F_NOP2_cat"/>
</dbReference>
<dbReference type="STRING" id="45351.A7SEM2"/>
<dbReference type="SUPFAM" id="SSF88697">
    <property type="entry name" value="PUA domain-like"/>
    <property type="match status" value="1"/>
</dbReference>
<feature type="binding site" evidence="6">
    <location>
        <position position="330"/>
    </location>
    <ligand>
        <name>S-adenosyl-L-methionine</name>
        <dbReference type="ChEBI" id="CHEBI:59789"/>
    </ligand>
</feature>
<proteinExistence type="inferred from homology"/>
<dbReference type="InterPro" id="IPR018314">
    <property type="entry name" value="RsmB/NOL1/NOP2-like_CS"/>
</dbReference>
<dbReference type="Pfam" id="PF01189">
    <property type="entry name" value="Methyltr_RsmB-F"/>
    <property type="match status" value="1"/>
</dbReference>
<dbReference type="InterPro" id="IPR015947">
    <property type="entry name" value="PUA-like_sf"/>
</dbReference>
<feature type="domain" description="SAM-dependent MTase RsmB/NOP-type" evidence="8">
    <location>
        <begin position="182"/>
        <end position="491"/>
    </location>
</feature>
<evidence type="ECO:0000256" key="3">
    <source>
        <dbReference type="ARBA" id="ARBA00022679"/>
    </source>
</evidence>
<feature type="chain" id="PRO_5002712011" description="SAM-dependent MTase RsmB/NOP-type domain-containing protein" evidence="7">
    <location>
        <begin position="21"/>
        <end position="491"/>
    </location>
</feature>
<dbReference type="eggNOG" id="KOG1122">
    <property type="taxonomic scope" value="Eukaryota"/>
</dbReference>
<dbReference type="PRINTS" id="PR02008">
    <property type="entry name" value="RCMTFAMILY"/>
</dbReference>
<dbReference type="PROSITE" id="PS01153">
    <property type="entry name" value="NOL1_NOP2_SUN"/>
    <property type="match status" value="1"/>
</dbReference>
<dbReference type="InterPro" id="IPR029063">
    <property type="entry name" value="SAM-dependent_MTases_sf"/>
</dbReference>
<feature type="active site" description="Nucleophile" evidence="6">
    <location>
        <position position="414"/>
    </location>
</feature>
<feature type="signal peptide" evidence="7">
    <location>
        <begin position="1"/>
        <end position="20"/>
    </location>
</feature>
<dbReference type="PANTHER" id="PTHR22807:SF34">
    <property type="entry name" value="TRNA (CYTOSINE(72)-C(5))-METHYLTRANSFERASE NSUN6"/>
    <property type="match status" value="1"/>
</dbReference>